<accession>A0A1J8QS46</accession>
<keyword evidence="2" id="KW-1185">Reference proteome</keyword>
<comment type="caution">
    <text evidence="1">The sequence shown here is derived from an EMBL/GenBank/DDBJ whole genome shotgun (WGS) entry which is preliminary data.</text>
</comment>
<evidence type="ECO:0000313" key="2">
    <source>
        <dbReference type="Proteomes" id="UP000183567"/>
    </source>
</evidence>
<evidence type="ECO:0000313" key="1">
    <source>
        <dbReference type="EMBL" id="OJA12234.1"/>
    </source>
</evidence>
<feature type="non-terminal residue" evidence="1">
    <location>
        <position position="100"/>
    </location>
</feature>
<dbReference type="Proteomes" id="UP000183567">
    <property type="component" value="Unassembled WGS sequence"/>
</dbReference>
<name>A0A1J8QS46_9AGAM</name>
<proteinExistence type="predicted"/>
<gene>
    <name evidence="1" type="ORF">AZE42_14069</name>
</gene>
<dbReference type="AlphaFoldDB" id="A0A1J8QS46"/>
<sequence length="100" mass="10600">MANDFAVSRSFELDASVFGTFESLLPSSPSFIELGSAPSAELDISECVAWSPLSPTTMMDDTNTSVSLSMFDVDSFPTLISSSPSFIALGSASCSYYLDT</sequence>
<dbReference type="EMBL" id="LVVM01004760">
    <property type="protein sequence ID" value="OJA12234.1"/>
    <property type="molecule type" value="Genomic_DNA"/>
</dbReference>
<reference evidence="1 2" key="1">
    <citation type="submission" date="2016-03" db="EMBL/GenBank/DDBJ databases">
        <title>Comparative genomics of the ectomycorrhizal sister species Rhizopogon vinicolor and Rhizopogon vesiculosus (Basidiomycota: Boletales) reveals a divergence of the mating type B locus.</title>
        <authorList>
            <person name="Mujic A.B."/>
            <person name="Kuo A."/>
            <person name="Tritt A."/>
            <person name="Lipzen A."/>
            <person name="Chen C."/>
            <person name="Johnson J."/>
            <person name="Sharma A."/>
            <person name="Barry K."/>
            <person name="Grigoriev I.V."/>
            <person name="Spatafora J.W."/>
        </authorList>
    </citation>
    <scope>NUCLEOTIDE SEQUENCE [LARGE SCALE GENOMIC DNA]</scope>
    <source>
        <strain evidence="1 2">AM-OR11-056</strain>
    </source>
</reference>
<organism evidence="1 2">
    <name type="scientific">Rhizopogon vesiculosus</name>
    <dbReference type="NCBI Taxonomy" id="180088"/>
    <lineage>
        <taxon>Eukaryota</taxon>
        <taxon>Fungi</taxon>
        <taxon>Dikarya</taxon>
        <taxon>Basidiomycota</taxon>
        <taxon>Agaricomycotina</taxon>
        <taxon>Agaricomycetes</taxon>
        <taxon>Agaricomycetidae</taxon>
        <taxon>Boletales</taxon>
        <taxon>Suillineae</taxon>
        <taxon>Rhizopogonaceae</taxon>
        <taxon>Rhizopogon</taxon>
    </lineage>
</organism>
<protein>
    <submittedName>
        <fullName evidence="1">Uncharacterized protein</fullName>
    </submittedName>
</protein>